<dbReference type="Pfam" id="PF00575">
    <property type="entry name" value="S1"/>
    <property type="match status" value="4"/>
</dbReference>
<feature type="binding site" evidence="9">
    <location>
        <position position="123"/>
    </location>
    <ligand>
        <name>dimethylallyl diphosphate</name>
        <dbReference type="ChEBI" id="CHEBI:57623"/>
    </ligand>
</feature>
<evidence type="ECO:0000256" key="6">
    <source>
        <dbReference type="ARBA" id="ARBA00023014"/>
    </source>
</evidence>
<dbReference type="CDD" id="cd04465">
    <property type="entry name" value="S1_RPS1_repeat_ec2_hs2"/>
    <property type="match status" value="1"/>
</dbReference>
<keyword evidence="4 11" id="KW-0689">Ribosomal protein</keyword>
<evidence type="ECO:0000256" key="9">
    <source>
        <dbReference type="HAMAP-Rule" id="MF_00191"/>
    </source>
</evidence>
<dbReference type="PRINTS" id="PR00681">
    <property type="entry name" value="RIBOSOMALS1"/>
</dbReference>
<feature type="binding site" evidence="9">
    <location>
        <position position="15"/>
    </location>
    <ligand>
        <name>[4Fe-4S] cluster</name>
        <dbReference type="ChEBI" id="CHEBI:49883"/>
    </ligand>
</feature>
<dbReference type="CDD" id="cd05687">
    <property type="entry name" value="S1_RPS1_repeat_ec1_hs1"/>
    <property type="match status" value="1"/>
</dbReference>
<comment type="function">
    <text evidence="9">Catalyzes the conversion of 1-hydroxy-2-methyl-2-(E)-butenyl 4-diphosphate (HMBPP) into a mixture of isopentenyl diphosphate (IPP) and dimethylallyl diphosphate (DMAPP). Acts in the terminal step of the DOXP/MEP pathway for isoprenoid precursor biosynthesis.</text>
</comment>
<dbReference type="PANTHER" id="PTHR10724:SF7">
    <property type="entry name" value="SMALL RIBOSOMAL SUBUNIT PROTEIN BS1C"/>
    <property type="match status" value="1"/>
</dbReference>
<feature type="binding site" evidence="9">
    <location>
        <position position="76"/>
    </location>
    <ligand>
        <name>isopentenyl diphosphate</name>
        <dbReference type="ChEBI" id="CHEBI:128769"/>
    </ligand>
</feature>
<comment type="similarity">
    <text evidence="9">Belongs to the IspH family.</text>
</comment>
<organism evidence="11 12">
    <name type="scientific">[Eubacterium] siraeum</name>
    <dbReference type="NCBI Taxonomy" id="39492"/>
    <lineage>
        <taxon>Bacteria</taxon>
        <taxon>Bacillati</taxon>
        <taxon>Bacillota</taxon>
        <taxon>Clostridia</taxon>
        <taxon>Eubacteriales</taxon>
        <taxon>Oscillospiraceae</taxon>
        <taxon>Oscillospiraceae incertae sedis</taxon>
    </lineage>
</organism>
<dbReference type="HAMAP" id="MF_00191">
    <property type="entry name" value="IspH"/>
    <property type="match status" value="1"/>
</dbReference>
<evidence type="ECO:0000313" key="12">
    <source>
        <dbReference type="Proteomes" id="UP000095662"/>
    </source>
</evidence>
<dbReference type="InterPro" id="IPR035104">
    <property type="entry name" value="Ribosomal_protein_S1-like"/>
</dbReference>
<dbReference type="GO" id="GO:0019288">
    <property type="term" value="P:isopentenyl diphosphate biosynthetic process, methylerythritol 4-phosphate pathway"/>
    <property type="evidence" value="ECO:0007669"/>
    <property type="project" value="UniProtKB-UniRule"/>
</dbReference>
<feature type="binding site" evidence="9">
    <location>
        <position position="43"/>
    </location>
    <ligand>
        <name>isopentenyl diphosphate</name>
        <dbReference type="ChEBI" id="CHEBI:128769"/>
    </ligand>
</feature>
<dbReference type="NCBIfam" id="NF000907">
    <property type="entry name" value="PRK00087.1"/>
    <property type="match status" value="1"/>
</dbReference>
<evidence type="ECO:0000313" key="11">
    <source>
        <dbReference type="EMBL" id="CUQ85077.1"/>
    </source>
</evidence>
<dbReference type="InterPro" id="IPR012340">
    <property type="entry name" value="NA-bd_OB-fold"/>
</dbReference>
<feature type="binding site" evidence="9">
    <location>
        <position position="197"/>
    </location>
    <ligand>
        <name>[4Fe-4S] cluster</name>
        <dbReference type="ChEBI" id="CHEBI:49883"/>
    </ligand>
</feature>
<dbReference type="UniPathway" id="UPA00056">
    <property type="reaction ID" value="UER00097"/>
</dbReference>
<feature type="binding site" evidence="9">
    <location>
        <position position="169"/>
    </location>
    <ligand>
        <name>(2E)-4-hydroxy-3-methylbut-2-enyl diphosphate</name>
        <dbReference type="ChEBI" id="CHEBI:128753"/>
    </ligand>
</feature>
<feature type="binding site" evidence="9">
    <location>
        <position position="76"/>
    </location>
    <ligand>
        <name>dimethylallyl diphosphate</name>
        <dbReference type="ChEBI" id="CHEBI:57623"/>
    </ligand>
</feature>
<dbReference type="Gene3D" id="3.40.50.11270">
    <property type="match status" value="1"/>
</dbReference>
<feature type="binding site" evidence="9">
    <location>
        <position position="76"/>
    </location>
    <ligand>
        <name>(2E)-4-hydroxy-3-methylbut-2-enyl diphosphate</name>
        <dbReference type="ChEBI" id="CHEBI:128753"/>
    </ligand>
</feature>
<dbReference type="OrthoDB" id="9804077at2"/>
<proteinExistence type="inferred from homology"/>
<keyword evidence="2 9" id="KW-0004">4Fe-4S</keyword>
<dbReference type="GO" id="GO:1990904">
    <property type="term" value="C:ribonucleoprotein complex"/>
    <property type="evidence" value="ECO:0007669"/>
    <property type="project" value="UniProtKB-KW"/>
</dbReference>
<keyword evidence="3 9" id="KW-0479">Metal-binding</keyword>
<dbReference type="Gene3D" id="2.40.50.140">
    <property type="entry name" value="Nucleic acid-binding proteins"/>
    <property type="match status" value="4"/>
</dbReference>
<feature type="binding site" evidence="9">
    <location>
        <position position="227"/>
    </location>
    <ligand>
        <name>isopentenyl diphosphate</name>
        <dbReference type="ChEBI" id="CHEBI:128769"/>
    </ligand>
</feature>
<protein>
    <recommendedName>
        <fullName evidence="9">4-hydroxy-3-methylbut-2-enyl diphosphate reductase</fullName>
        <shortName evidence="9">HMBPP reductase</shortName>
        <ecNumber evidence="9">1.17.7.4</ecNumber>
    </recommendedName>
</protein>
<feature type="domain" description="S1 motif" evidence="10">
    <location>
        <begin position="571"/>
        <end position="640"/>
    </location>
</feature>
<keyword evidence="9" id="KW-0560">Oxidoreductase</keyword>
<feature type="binding site" evidence="9">
    <location>
        <position position="273"/>
    </location>
    <ligand>
        <name>dimethylallyl diphosphate</name>
        <dbReference type="ChEBI" id="CHEBI:57623"/>
    </ligand>
</feature>
<feature type="binding site" evidence="9">
    <location>
        <position position="225"/>
    </location>
    <ligand>
        <name>dimethylallyl diphosphate</name>
        <dbReference type="ChEBI" id="CHEBI:57623"/>
    </ligand>
</feature>
<dbReference type="GO" id="GO:0003735">
    <property type="term" value="F:structural constituent of ribosome"/>
    <property type="evidence" value="ECO:0007669"/>
    <property type="project" value="TreeGrafter"/>
</dbReference>
<keyword evidence="7" id="KW-0687">Ribonucleoprotein</keyword>
<dbReference type="EMBL" id="CZBY01000006">
    <property type="protein sequence ID" value="CUQ85077.1"/>
    <property type="molecule type" value="Genomic_DNA"/>
</dbReference>
<dbReference type="SMART" id="SM00316">
    <property type="entry name" value="S1"/>
    <property type="match status" value="4"/>
</dbReference>
<dbReference type="GO" id="GO:0003729">
    <property type="term" value="F:mRNA binding"/>
    <property type="evidence" value="ECO:0007669"/>
    <property type="project" value="TreeGrafter"/>
</dbReference>
<feature type="binding site" evidence="9">
    <location>
        <position position="227"/>
    </location>
    <ligand>
        <name>(2E)-4-hydroxy-3-methylbut-2-enyl diphosphate</name>
        <dbReference type="ChEBI" id="CHEBI:128753"/>
    </ligand>
</feature>
<dbReference type="SUPFAM" id="SSF50249">
    <property type="entry name" value="Nucleic acid-binding proteins"/>
    <property type="match status" value="4"/>
</dbReference>
<evidence type="ECO:0000259" key="10">
    <source>
        <dbReference type="PROSITE" id="PS50126"/>
    </source>
</evidence>
<dbReference type="GO" id="GO:0051745">
    <property type="term" value="F:4-hydroxy-3-methylbut-2-enyl diphosphate reductase activity"/>
    <property type="evidence" value="ECO:0007669"/>
    <property type="project" value="UniProtKB-UniRule"/>
</dbReference>
<accession>A0A174ZGW2</accession>
<evidence type="ECO:0000256" key="4">
    <source>
        <dbReference type="ARBA" id="ARBA00022980"/>
    </source>
</evidence>
<dbReference type="CDD" id="cd13944">
    <property type="entry name" value="lytB_ispH"/>
    <property type="match status" value="1"/>
</dbReference>
<feature type="binding site" evidence="9">
    <location>
        <position position="98"/>
    </location>
    <ligand>
        <name>[4Fe-4S] cluster</name>
        <dbReference type="ChEBI" id="CHEBI:49883"/>
    </ligand>
</feature>
<evidence type="ECO:0000256" key="2">
    <source>
        <dbReference type="ARBA" id="ARBA00022485"/>
    </source>
</evidence>
<evidence type="ECO:0000256" key="3">
    <source>
        <dbReference type="ARBA" id="ARBA00022723"/>
    </source>
</evidence>
<keyword evidence="6 9" id="KW-0411">Iron-sulfur</keyword>
<keyword evidence="9" id="KW-0414">Isoprene biosynthesis</keyword>
<evidence type="ECO:0000256" key="8">
    <source>
        <dbReference type="ARBA" id="ARBA00025604"/>
    </source>
</evidence>
<dbReference type="Gene3D" id="3.40.1010.20">
    <property type="entry name" value="4-hydroxy-3-methylbut-2-enyl diphosphate reductase, catalytic domain"/>
    <property type="match status" value="2"/>
</dbReference>
<feature type="domain" description="S1 motif" evidence="10">
    <location>
        <begin position="312"/>
        <end position="381"/>
    </location>
</feature>
<evidence type="ECO:0000256" key="1">
    <source>
        <dbReference type="ARBA" id="ARBA00006767"/>
    </source>
</evidence>
<name>A0A174ZGW2_9FIRM</name>
<dbReference type="PANTHER" id="PTHR10724">
    <property type="entry name" value="30S RIBOSOMAL PROTEIN S1"/>
    <property type="match status" value="1"/>
</dbReference>
<dbReference type="GO" id="GO:0005840">
    <property type="term" value="C:ribosome"/>
    <property type="evidence" value="ECO:0007669"/>
    <property type="project" value="UniProtKB-KW"/>
</dbReference>
<gene>
    <name evidence="11" type="primary">rpsA_1</name>
    <name evidence="9" type="synonym">ispH</name>
    <name evidence="11" type="ORF">ERS852540_01039</name>
</gene>
<dbReference type="NCBIfam" id="TIGR00216">
    <property type="entry name" value="ispH_lytB"/>
    <property type="match status" value="1"/>
</dbReference>
<dbReference type="AlphaFoldDB" id="A0A174ZGW2"/>
<feature type="binding site" evidence="9">
    <location>
        <position position="225"/>
    </location>
    <ligand>
        <name>(2E)-4-hydroxy-3-methylbut-2-enyl diphosphate</name>
        <dbReference type="ChEBI" id="CHEBI:128753"/>
    </ligand>
</feature>
<feature type="binding site" evidence="9">
    <location>
        <position position="43"/>
    </location>
    <ligand>
        <name>dimethylallyl diphosphate</name>
        <dbReference type="ChEBI" id="CHEBI:57623"/>
    </ligand>
</feature>
<dbReference type="GO" id="GO:0050992">
    <property type="term" value="P:dimethylallyl diphosphate biosynthetic process"/>
    <property type="evidence" value="ECO:0007669"/>
    <property type="project" value="UniProtKB-UniRule"/>
</dbReference>
<dbReference type="FunFam" id="2.40.50.140:FF:000103">
    <property type="entry name" value="protein RRP5 homolog"/>
    <property type="match status" value="1"/>
</dbReference>
<comment type="pathway">
    <text evidence="9">Isoprenoid biosynthesis; dimethylallyl diphosphate biosynthesis; dimethylallyl diphosphate from (2E)-4-hydroxy-3-methylbutenyl diphosphate: step 1/1.</text>
</comment>
<feature type="binding site" evidence="9">
    <location>
        <position position="226"/>
    </location>
    <ligand>
        <name>isopentenyl diphosphate</name>
        <dbReference type="ChEBI" id="CHEBI:128769"/>
    </ligand>
</feature>
<feature type="domain" description="S1 motif" evidence="10">
    <location>
        <begin position="486"/>
        <end position="554"/>
    </location>
</feature>
<dbReference type="GO" id="GO:0046872">
    <property type="term" value="F:metal ion binding"/>
    <property type="evidence" value="ECO:0007669"/>
    <property type="project" value="UniProtKB-KW"/>
</dbReference>
<dbReference type="Pfam" id="PF02401">
    <property type="entry name" value="LYTB"/>
    <property type="match status" value="1"/>
</dbReference>
<feature type="binding site" evidence="9">
    <location>
        <position position="273"/>
    </location>
    <ligand>
        <name>isopentenyl diphosphate</name>
        <dbReference type="ChEBI" id="CHEBI:128769"/>
    </ligand>
</feature>
<comment type="catalytic activity">
    <reaction evidence="9">
        <text>dimethylallyl diphosphate + 2 oxidized [2Fe-2S]-[ferredoxin] + H2O = (2E)-4-hydroxy-3-methylbut-2-enyl diphosphate + 2 reduced [2Fe-2S]-[ferredoxin] + 2 H(+)</text>
        <dbReference type="Rhea" id="RHEA:24825"/>
        <dbReference type="Rhea" id="RHEA-COMP:10000"/>
        <dbReference type="Rhea" id="RHEA-COMP:10001"/>
        <dbReference type="ChEBI" id="CHEBI:15377"/>
        <dbReference type="ChEBI" id="CHEBI:15378"/>
        <dbReference type="ChEBI" id="CHEBI:33737"/>
        <dbReference type="ChEBI" id="CHEBI:33738"/>
        <dbReference type="ChEBI" id="CHEBI:57623"/>
        <dbReference type="ChEBI" id="CHEBI:128753"/>
        <dbReference type="EC" id="1.17.7.4"/>
    </reaction>
</comment>
<feature type="binding site" evidence="9">
    <location>
        <position position="43"/>
    </location>
    <ligand>
        <name>(2E)-4-hydroxy-3-methylbut-2-enyl diphosphate</name>
        <dbReference type="ChEBI" id="CHEBI:128753"/>
    </ligand>
</feature>
<comment type="pathway">
    <text evidence="9">Isoprenoid biosynthesis; isopentenyl diphosphate biosynthesis via DXP pathway; isopentenyl diphosphate from 1-deoxy-D-xylulose 5-phosphate: step 6/6.</text>
</comment>
<dbReference type="EC" id="1.17.7.4" evidence="9"/>
<feature type="binding site" evidence="9">
    <location>
        <position position="273"/>
    </location>
    <ligand>
        <name>(2E)-4-hydroxy-3-methylbut-2-enyl diphosphate</name>
        <dbReference type="ChEBI" id="CHEBI:128753"/>
    </ligand>
</feature>
<feature type="binding site" evidence="9">
    <location>
        <position position="226"/>
    </location>
    <ligand>
        <name>dimethylallyl diphosphate</name>
        <dbReference type="ChEBI" id="CHEBI:57623"/>
    </ligand>
</feature>
<comment type="similarity">
    <text evidence="1">Belongs to the bacterial ribosomal protein bS1 family.</text>
</comment>
<comment type="function">
    <text evidence="8">Binds mRNA; thus facilitating recognition of the initiation point. It is needed to translate mRNA with a short Shine-Dalgarno (SD) purine-rich sequence.</text>
</comment>
<dbReference type="InterPro" id="IPR003029">
    <property type="entry name" value="S1_domain"/>
</dbReference>
<evidence type="ECO:0000256" key="7">
    <source>
        <dbReference type="ARBA" id="ARBA00023274"/>
    </source>
</evidence>
<dbReference type="GO" id="GO:0006412">
    <property type="term" value="P:translation"/>
    <property type="evidence" value="ECO:0007669"/>
    <property type="project" value="TreeGrafter"/>
</dbReference>
<dbReference type="STRING" id="39492.ERS852540_01039"/>
<dbReference type="UniPathway" id="UPA00059">
    <property type="reaction ID" value="UER00105"/>
</dbReference>
<reference evidence="11 12" key="1">
    <citation type="submission" date="2015-09" db="EMBL/GenBank/DDBJ databases">
        <authorList>
            <consortium name="Pathogen Informatics"/>
        </authorList>
    </citation>
    <scope>NUCLEOTIDE SEQUENCE [LARGE SCALE GENOMIC DNA]</scope>
    <source>
        <strain evidence="11 12">2789STDY5834928</strain>
    </source>
</reference>
<dbReference type="PROSITE" id="PS50126">
    <property type="entry name" value="S1"/>
    <property type="match status" value="4"/>
</dbReference>
<dbReference type="InterPro" id="IPR050437">
    <property type="entry name" value="Ribos_protein_bS1-like"/>
</dbReference>
<comment type="catalytic activity">
    <reaction evidence="9">
        <text>isopentenyl diphosphate + 2 oxidized [2Fe-2S]-[ferredoxin] + H2O = (2E)-4-hydroxy-3-methylbut-2-enyl diphosphate + 2 reduced [2Fe-2S]-[ferredoxin] + 2 H(+)</text>
        <dbReference type="Rhea" id="RHEA:24488"/>
        <dbReference type="Rhea" id="RHEA-COMP:10000"/>
        <dbReference type="Rhea" id="RHEA-COMP:10001"/>
        <dbReference type="ChEBI" id="CHEBI:15377"/>
        <dbReference type="ChEBI" id="CHEBI:15378"/>
        <dbReference type="ChEBI" id="CHEBI:33737"/>
        <dbReference type="ChEBI" id="CHEBI:33738"/>
        <dbReference type="ChEBI" id="CHEBI:128753"/>
        <dbReference type="ChEBI" id="CHEBI:128769"/>
        <dbReference type="EC" id="1.17.7.4"/>
    </reaction>
</comment>
<dbReference type="GO" id="GO:0016114">
    <property type="term" value="P:terpenoid biosynthetic process"/>
    <property type="evidence" value="ECO:0007669"/>
    <property type="project" value="UniProtKB-UniRule"/>
</dbReference>
<dbReference type="GO" id="GO:0051539">
    <property type="term" value="F:4 iron, 4 sulfur cluster binding"/>
    <property type="evidence" value="ECO:0007669"/>
    <property type="project" value="UniProtKB-UniRule"/>
</dbReference>
<sequence>MSRYNIETAKSAGFCFGVKRAVEIAEKAAEENGSCYTLGELIHNGSEIARLQKLGVYPINSPDDLPQGRTLIIRSHGVAKSVTDYIHDKGISCIDATCPFVAKIHNIVSKSECPVIIAGDPDHPEVIGIVGHCRNPDEVTVVRDSDELEKMAELQKFPRQNALIMVAQTTFNSSKWQSCVQVAKKHYTNITIFDTICSATAERQKETEELARRSALMVTVGGKNSSNTAKLAQISQKHCPVIFTQDGSDIDKAAVLSLLPLQGGTVGITAGASTPAYIIKEVHRIMSEILNNEEGFDFMAEVDKTFKKVYIGNRVKALVVAVNKNEAVVDLGTKHSGYIPASELSQDPNAAPSDVVKVGDEIEAIVTAVNDAEGTVTLSKKKVDSVLGVEKLAAAMENNETLEGEVSSVVKGGVIIISNGTRVFIPASQTGVPKDGKLEELLKKTVPFKVIEVTEARGRVVGSIRQAKKEANDAAKAKFWENIEVGQKFTGEVKSIESYGVFVDLGGVDGMVHSSELTWNRIKHPREIVKIGDKLDVYVKSFDPEKKRVSLGCKKEEDNPWNKFVAEYHEGDVVDVTIVSITPFGAFAQIIPGVDGLIHISQISTERINNVAQVLSIGDEVKAKIIEINEEQNRVSLSIRALKEEMPEDEEEEAEDAE</sequence>
<dbReference type="InterPro" id="IPR003451">
    <property type="entry name" value="LytB/IspH"/>
</dbReference>
<feature type="binding site" evidence="9">
    <location>
        <position position="123"/>
    </location>
    <ligand>
        <name>(2E)-4-hydroxy-3-methylbut-2-enyl diphosphate</name>
        <dbReference type="ChEBI" id="CHEBI:128753"/>
    </ligand>
</feature>
<feature type="binding site" evidence="9">
    <location>
        <position position="227"/>
    </location>
    <ligand>
        <name>dimethylallyl diphosphate</name>
        <dbReference type="ChEBI" id="CHEBI:57623"/>
    </ligand>
</feature>
<feature type="binding site" evidence="9">
    <location>
        <position position="226"/>
    </location>
    <ligand>
        <name>(2E)-4-hydroxy-3-methylbut-2-enyl diphosphate</name>
        <dbReference type="ChEBI" id="CHEBI:128753"/>
    </ligand>
</feature>
<dbReference type="CDD" id="cd05688">
    <property type="entry name" value="S1_RPS1_repeat_ec3"/>
    <property type="match status" value="1"/>
</dbReference>
<dbReference type="Proteomes" id="UP000095662">
    <property type="component" value="Unassembled WGS sequence"/>
</dbReference>
<feature type="binding site" evidence="9">
    <location>
        <position position="225"/>
    </location>
    <ligand>
        <name>isopentenyl diphosphate</name>
        <dbReference type="ChEBI" id="CHEBI:128769"/>
    </ligand>
</feature>
<evidence type="ECO:0000256" key="5">
    <source>
        <dbReference type="ARBA" id="ARBA00023004"/>
    </source>
</evidence>
<keyword evidence="5 9" id="KW-0408">Iron</keyword>
<feature type="domain" description="S1 motif" evidence="10">
    <location>
        <begin position="399"/>
        <end position="465"/>
    </location>
</feature>
<feature type="binding site" evidence="9">
    <location>
        <position position="123"/>
    </location>
    <ligand>
        <name>isopentenyl diphosphate</name>
        <dbReference type="ChEBI" id="CHEBI:128769"/>
    </ligand>
</feature>
<comment type="cofactor">
    <cofactor evidence="9">
        <name>[4Fe-4S] cluster</name>
        <dbReference type="ChEBI" id="CHEBI:49883"/>
    </cofactor>
    <text evidence="9">Binds 1 [4Fe-4S] cluster per subunit.</text>
</comment>
<feature type="active site" description="Proton donor" evidence="9">
    <location>
        <position position="125"/>
    </location>
</feature>